<dbReference type="SMART" id="SM00382">
    <property type="entry name" value="AAA"/>
    <property type="match status" value="1"/>
</dbReference>
<dbReference type="EMBL" id="CP041217">
    <property type="protein sequence ID" value="QDH19645.1"/>
    <property type="molecule type" value="Genomic_DNA"/>
</dbReference>
<dbReference type="Proteomes" id="UP000316968">
    <property type="component" value="Chromosome"/>
</dbReference>
<evidence type="ECO:0000313" key="5">
    <source>
        <dbReference type="EMBL" id="QDH19645.1"/>
    </source>
</evidence>
<accession>A0A4Y6UUG3</accession>
<dbReference type="PANTHER" id="PTHR23073">
    <property type="entry name" value="26S PROTEASOME REGULATORY SUBUNIT"/>
    <property type="match status" value="1"/>
</dbReference>
<evidence type="ECO:0000256" key="2">
    <source>
        <dbReference type="ARBA" id="ARBA00022741"/>
    </source>
</evidence>
<name>A0A4Y6UUG3_SACBS</name>
<keyword evidence="3 5" id="KW-0067">ATP-binding</keyword>
<dbReference type="OrthoDB" id="9806903at2"/>
<dbReference type="Gene3D" id="3.40.50.300">
    <property type="entry name" value="P-loop containing nucleotide triphosphate hydrolases"/>
    <property type="match status" value="1"/>
</dbReference>
<organism evidence="5 6">
    <name type="scientific">Saccharibacillus brassicae</name>
    <dbReference type="NCBI Taxonomy" id="2583377"/>
    <lineage>
        <taxon>Bacteria</taxon>
        <taxon>Bacillati</taxon>
        <taxon>Bacillota</taxon>
        <taxon>Bacilli</taxon>
        <taxon>Bacillales</taxon>
        <taxon>Paenibacillaceae</taxon>
        <taxon>Saccharibacillus</taxon>
    </lineage>
</organism>
<dbReference type="GO" id="GO:0005524">
    <property type="term" value="F:ATP binding"/>
    <property type="evidence" value="ECO:0007669"/>
    <property type="project" value="UniProtKB-KW"/>
</dbReference>
<dbReference type="GO" id="GO:0016887">
    <property type="term" value="F:ATP hydrolysis activity"/>
    <property type="evidence" value="ECO:0007669"/>
    <property type="project" value="InterPro"/>
</dbReference>
<dbReference type="InterPro" id="IPR003959">
    <property type="entry name" value="ATPase_AAA_core"/>
</dbReference>
<feature type="domain" description="AAA+ ATPase" evidence="4">
    <location>
        <begin position="64"/>
        <end position="196"/>
    </location>
</feature>
<reference evidence="5 6" key="1">
    <citation type="submission" date="2019-06" db="EMBL/GenBank/DDBJ databases">
        <title>Saccharibacillus brassicae sp. nov., an endophytic bacterium isolated from Chinese cabbage seeds (Brassica pekinensis).</title>
        <authorList>
            <person name="Jiang L."/>
            <person name="Lee J."/>
            <person name="Kim S.W."/>
        </authorList>
    </citation>
    <scope>NUCLEOTIDE SEQUENCE [LARGE SCALE GENOMIC DNA]</scope>
    <source>
        <strain evidence="6">KCTC 43072 / ATSA2</strain>
    </source>
</reference>
<dbReference type="InterPro" id="IPR003593">
    <property type="entry name" value="AAA+_ATPase"/>
</dbReference>
<proteinExistence type="inferred from homology"/>
<dbReference type="Pfam" id="PF00004">
    <property type="entry name" value="AAA"/>
    <property type="match status" value="1"/>
</dbReference>
<evidence type="ECO:0000256" key="3">
    <source>
        <dbReference type="ARBA" id="ARBA00022840"/>
    </source>
</evidence>
<dbReference type="CDD" id="cd19481">
    <property type="entry name" value="RecA-like_protease"/>
    <property type="match status" value="1"/>
</dbReference>
<evidence type="ECO:0000259" key="4">
    <source>
        <dbReference type="SMART" id="SM00382"/>
    </source>
</evidence>
<keyword evidence="2" id="KW-0547">Nucleotide-binding</keyword>
<gene>
    <name evidence="5" type="ORF">FFV09_01475</name>
</gene>
<sequence>MGKSAMTARLPKSKGTEMATVYEVKDCMRKVKHLVLPERNRRIVEEFMTILGMREEFDRHEVPIPNKVVMYGPPGTGKTLTAFHVAASLELPLIVVRLDSLIHSHLGETGSNIRKIFDYARTVPCVLFLDEFDAVARTRESGDEVKEMARAVNTLLQCLDEFGDVSIFMAATNLATELDPAIWRRFDTRMTYQLPDEQDRRHYIRLLIGEFGCAQEAEAEACRLLCGCSFADIEQIVLKAKRKAIIERRPLDAAHIGLSYREYAPTPTEVRVHA</sequence>
<protein>
    <submittedName>
        <fullName evidence="5">ATP-binding protein</fullName>
    </submittedName>
</protein>
<dbReference type="SUPFAM" id="SSF52540">
    <property type="entry name" value="P-loop containing nucleoside triphosphate hydrolases"/>
    <property type="match status" value="1"/>
</dbReference>
<comment type="similarity">
    <text evidence="1">Belongs to the AAA ATPase family.</text>
</comment>
<dbReference type="RefSeq" id="WP_141446034.1">
    <property type="nucleotide sequence ID" value="NZ_CBCSAZ010000001.1"/>
</dbReference>
<dbReference type="InterPro" id="IPR027417">
    <property type="entry name" value="P-loop_NTPase"/>
</dbReference>
<dbReference type="AlphaFoldDB" id="A0A4Y6UUG3"/>
<evidence type="ECO:0000256" key="1">
    <source>
        <dbReference type="ARBA" id="ARBA00006914"/>
    </source>
</evidence>
<keyword evidence="6" id="KW-1185">Reference proteome</keyword>
<evidence type="ECO:0000313" key="6">
    <source>
        <dbReference type="Proteomes" id="UP000316968"/>
    </source>
</evidence>
<dbReference type="KEGG" id="saca:FFV09_01475"/>
<dbReference type="InterPro" id="IPR050221">
    <property type="entry name" value="26S_Proteasome_ATPase"/>
</dbReference>